<keyword evidence="2" id="KW-0614">Plasmid</keyword>
<name>A0A0D3RNP6_HELPX</name>
<gene>
    <name evidence="2" type="primary">mobD</name>
</gene>
<keyword evidence="1" id="KW-0175">Coiled coil</keyword>
<proteinExistence type="predicted"/>
<organism evidence="2">
    <name type="scientific">Helicobacter pylori</name>
    <name type="common">Campylobacter pylori</name>
    <dbReference type="NCBI Taxonomy" id="210"/>
    <lineage>
        <taxon>Bacteria</taxon>
        <taxon>Pseudomonadati</taxon>
        <taxon>Campylobacterota</taxon>
        <taxon>Epsilonproteobacteria</taxon>
        <taxon>Campylobacterales</taxon>
        <taxon>Helicobacteraceae</taxon>
        <taxon>Helicobacter</taxon>
    </lineage>
</organism>
<protein>
    <submittedName>
        <fullName evidence="2">MobD</fullName>
    </submittedName>
</protein>
<geneLocation type="plasmid" evidence="2">
    <name>pUM157</name>
</geneLocation>
<dbReference type="AlphaFoldDB" id="A0A0D3RNP6"/>
<dbReference type="EMBL" id="KM583817">
    <property type="protein sequence ID" value="AJS10424.1"/>
    <property type="molecule type" value="Genomic_DNA"/>
</dbReference>
<accession>A0A0D3RNP6</accession>
<evidence type="ECO:0000313" key="2">
    <source>
        <dbReference type="EMBL" id="AJS10424.1"/>
    </source>
</evidence>
<reference evidence="2" key="1">
    <citation type="submission" date="2014-09" db="EMBL/GenBank/DDBJ databases">
        <title>Plasmid profiling of clinical strains of Helicobacter pylori from Malaysia.</title>
        <authorList>
            <person name="Ooi M.K."/>
            <person name="Gan H.Y."/>
            <person name="Loke M.F."/>
            <person name="Gan H.M."/>
            <person name="Goh K.L."/>
            <person name="Vadivelu J."/>
            <person name="Dieye Y."/>
        </authorList>
    </citation>
    <scope>NUCLEOTIDE SEQUENCE</scope>
    <source>
        <strain evidence="2">UM157</strain>
        <plasmid evidence="2">pUM157</plasmid>
    </source>
</reference>
<feature type="coiled-coil region" evidence="1">
    <location>
        <begin position="3"/>
        <end position="119"/>
    </location>
</feature>
<evidence type="ECO:0000256" key="1">
    <source>
        <dbReference type="SAM" id="Coils"/>
    </source>
</evidence>
<sequence length="147" mass="17019">MQNDCLNKLQSALISEVENLQNEKEILLKEKNSEIESLENDKNELLTKLEKVTAEFQKLSNDYLKLEAETLNLKESYETLSQTHNTLLAKFQALEKAERAELNQVMQTLEQKEISLKNDLPKTNALKPLAFSYGDTRRNAFRRANME</sequence>